<name>A0A9N9B423_9GLOM</name>
<feature type="compositionally biased region" description="Acidic residues" evidence="1">
    <location>
        <begin position="87"/>
        <end position="96"/>
    </location>
</feature>
<evidence type="ECO:0000313" key="2">
    <source>
        <dbReference type="EMBL" id="CAG8554316.1"/>
    </source>
</evidence>
<organism evidence="2 3">
    <name type="scientific">Acaulospora morrowiae</name>
    <dbReference type="NCBI Taxonomy" id="94023"/>
    <lineage>
        <taxon>Eukaryota</taxon>
        <taxon>Fungi</taxon>
        <taxon>Fungi incertae sedis</taxon>
        <taxon>Mucoromycota</taxon>
        <taxon>Glomeromycotina</taxon>
        <taxon>Glomeromycetes</taxon>
        <taxon>Diversisporales</taxon>
        <taxon>Acaulosporaceae</taxon>
        <taxon>Acaulospora</taxon>
    </lineage>
</organism>
<evidence type="ECO:0000313" key="3">
    <source>
        <dbReference type="Proteomes" id="UP000789342"/>
    </source>
</evidence>
<keyword evidence="3" id="KW-1185">Reference proteome</keyword>
<feature type="non-terminal residue" evidence="2">
    <location>
        <position position="148"/>
    </location>
</feature>
<evidence type="ECO:0000256" key="1">
    <source>
        <dbReference type="SAM" id="MobiDB-lite"/>
    </source>
</evidence>
<dbReference type="Proteomes" id="UP000789342">
    <property type="component" value="Unassembled WGS sequence"/>
</dbReference>
<protein>
    <submittedName>
        <fullName evidence="2">35_t:CDS:1</fullName>
    </submittedName>
</protein>
<accession>A0A9N9B423</accession>
<dbReference type="AlphaFoldDB" id="A0A9N9B423"/>
<gene>
    <name evidence="2" type="ORF">AMORRO_LOCUS5720</name>
</gene>
<feature type="compositionally biased region" description="Basic and acidic residues" evidence="1">
    <location>
        <begin position="103"/>
        <end position="115"/>
    </location>
</feature>
<comment type="caution">
    <text evidence="2">The sequence shown here is derived from an EMBL/GenBank/DDBJ whole genome shotgun (WGS) entry which is preliminary data.</text>
</comment>
<proteinExistence type="predicted"/>
<dbReference type="EMBL" id="CAJVPV010003549">
    <property type="protein sequence ID" value="CAG8554316.1"/>
    <property type="molecule type" value="Genomic_DNA"/>
</dbReference>
<reference evidence="2" key="1">
    <citation type="submission" date="2021-06" db="EMBL/GenBank/DDBJ databases">
        <authorList>
            <person name="Kallberg Y."/>
            <person name="Tangrot J."/>
            <person name="Rosling A."/>
        </authorList>
    </citation>
    <scope>NUCLEOTIDE SEQUENCE</scope>
    <source>
        <strain evidence="2">CL551</strain>
    </source>
</reference>
<feature type="compositionally biased region" description="Low complexity" evidence="1">
    <location>
        <begin position="74"/>
        <end position="86"/>
    </location>
</feature>
<sequence>ERTCETCSATLVSSMRVVPLERDSKGRILEIDPDILENVIRDSNKRIKFMKNVKIYNDLIGEKNLSTSEDESSESISSGDVSSDSSSNDELDEDNLNESGSNEDDKSNGVKTREKKPYNNFVSIRYKDISELNPELSNQDIFKRIAEE</sequence>
<feature type="region of interest" description="Disordered" evidence="1">
    <location>
        <begin position="62"/>
        <end position="115"/>
    </location>
</feature>